<sequence length="81" mass="9198">MAGKIPETFFYQKIILFASKNLRVGTPTKPLLVGQFSLQFLSTNGLAIPGGMFDFDLLENGKFETLKRFCFEKESLLRISF</sequence>
<organism evidence="1 2">
    <name type="scientific">Leptospira tipperaryensis</name>
    <dbReference type="NCBI Taxonomy" id="2564040"/>
    <lineage>
        <taxon>Bacteria</taxon>
        <taxon>Pseudomonadati</taxon>
        <taxon>Spirochaetota</taxon>
        <taxon>Spirochaetia</taxon>
        <taxon>Leptospirales</taxon>
        <taxon>Leptospiraceae</taxon>
        <taxon>Leptospira</taxon>
    </lineage>
</organism>
<reference evidence="1 2" key="1">
    <citation type="submission" date="2016-04" db="EMBL/GenBank/DDBJ databases">
        <title>Complete genome seqeunce of Leptospira alstonii serovar Room22.</title>
        <authorList>
            <person name="Nally J.E."/>
            <person name="Bayles D.O."/>
            <person name="Hurley D."/>
            <person name="Fanning S."/>
            <person name="McMahon B.J."/>
            <person name="Arent Z."/>
        </authorList>
    </citation>
    <scope>NUCLEOTIDE SEQUENCE [LARGE SCALE GENOMIC DNA]</scope>
    <source>
        <strain evidence="1 2">GWTS #1</strain>
    </source>
</reference>
<dbReference type="KEGG" id="laj:A0128_03535"/>
<dbReference type="Proteomes" id="UP000094197">
    <property type="component" value="Chromosome 1"/>
</dbReference>
<evidence type="ECO:0000313" key="2">
    <source>
        <dbReference type="Proteomes" id="UP000094197"/>
    </source>
</evidence>
<dbReference type="AlphaFoldDB" id="A0A1D7UTS3"/>
<evidence type="ECO:0000313" key="1">
    <source>
        <dbReference type="EMBL" id="AOP33017.1"/>
    </source>
</evidence>
<keyword evidence="2" id="KW-1185">Reference proteome</keyword>
<proteinExistence type="predicted"/>
<protein>
    <submittedName>
        <fullName evidence="1">Uncharacterized protein</fullName>
    </submittedName>
</protein>
<dbReference type="EMBL" id="CP015217">
    <property type="protein sequence ID" value="AOP33017.1"/>
    <property type="molecule type" value="Genomic_DNA"/>
</dbReference>
<gene>
    <name evidence="1" type="ORF">A0128_03535</name>
</gene>
<name>A0A1D7UTS3_9LEPT</name>
<accession>A0A1D7UTS3</accession>